<protein>
    <submittedName>
        <fullName evidence="4">SDR family NAD(P)-dependent oxidoreductase</fullName>
    </submittedName>
</protein>
<dbReference type="InterPro" id="IPR002347">
    <property type="entry name" value="SDR_fam"/>
</dbReference>
<dbReference type="InterPro" id="IPR036291">
    <property type="entry name" value="NAD(P)-bd_dom_sf"/>
</dbReference>
<organism evidence="4 5">
    <name type="scientific">Bacteroides cellulosilyticus</name>
    <dbReference type="NCBI Taxonomy" id="246787"/>
    <lineage>
        <taxon>Bacteria</taxon>
        <taxon>Pseudomonadati</taxon>
        <taxon>Bacteroidota</taxon>
        <taxon>Bacteroidia</taxon>
        <taxon>Bacteroidales</taxon>
        <taxon>Bacteroidaceae</taxon>
        <taxon>Bacteroides</taxon>
    </lineage>
</organism>
<dbReference type="FunFam" id="3.40.50.720:FF:000084">
    <property type="entry name" value="Short-chain dehydrogenase reductase"/>
    <property type="match status" value="1"/>
</dbReference>
<dbReference type="Proteomes" id="UP000283341">
    <property type="component" value="Unassembled WGS sequence"/>
</dbReference>
<keyword evidence="2" id="KW-0560">Oxidoreductase</keyword>
<evidence type="ECO:0000256" key="2">
    <source>
        <dbReference type="ARBA" id="ARBA00023002"/>
    </source>
</evidence>
<sequence length="290" mass="31159">MSVKECLKRAVIYIVKGVPIKKVTTSIVQIAPNELLKGRVALLTGGTSGIGFAIANAFLKSGASVVITGRNESRIQDSCKKLLQNKDFQNRIFGVVMDNTDVAEFETCFQKILSLLDGRNVDILINNAGIRGGHIATVTEADYDMILDTNLKAVFFLSRLVGKYMKENKITGNILNIISSSGLRPAASAYTLSKWGVRGLTLGLAKSLIPYDIVVNGLAPGPTATPMLMKDGSEEIGHTSNPLGRYAMPEEIANMAVVLTSGMGRTVVGDIVYMTGGAGIITFDDMDYKF</sequence>
<name>A0A412IDR8_9BACE</name>
<evidence type="ECO:0000313" key="4">
    <source>
        <dbReference type="EMBL" id="RGS35016.1"/>
    </source>
</evidence>
<accession>A0A412IDR8</accession>
<dbReference type="RefSeq" id="WP_118403159.1">
    <property type="nucleotide sequence ID" value="NZ_JADNFX010000087.1"/>
</dbReference>
<dbReference type="EMBL" id="QRVJ01000017">
    <property type="protein sequence ID" value="RGS35016.1"/>
    <property type="molecule type" value="Genomic_DNA"/>
</dbReference>
<comment type="similarity">
    <text evidence="1 3">Belongs to the short-chain dehydrogenases/reductases (SDR) family.</text>
</comment>
<dbReference type="PRINTS" id="PR00080">
    <property type="entry name" value="SDRFAMILY"/>
</dbReference>
<dbReference type="PANTHER" id="PTHR42760">
    <property type="entry name" value="SHORT-CHAIN DEHYDROGENASES/REDUCTASES FAMILY MEMBER"/>
    <property type="match status" value="1"/>
</dbReference>
<dbReference type="PANTHER" id="PTHR42760:SF133">
    <property type="entry name" value="3-OXOACYL-[ACYL-CARRIER-PROTEIN] REDUCTASE"/>
    <property type="match status" value="1"/>
</dbReference>
<comment type="caution">
    <text evidence="4">The sequence shown here is derived from an EMBL/GenBank/DDBJ whole genome shotgun (WGS) entry which is preliminary data.</text>
</comment>
<evidence type="ECO:0000313" key="5">
    <source>
        <dbReference type="Proteomes" id="UP000283341"/>
    </source>
</evidence>
<dbReference type="Gene3D" id="3.40.50.720">
    <property type="entry name" value="NAD(P)-binding Rossmann-like Domain"/>
    <property type="match status" value="1"/>
</dbReference>
<evidence type="ECO:0000256" key="3">
    <source>
        <dbReference type="RuleBase" id="RU000363"/>
    </source>
</evidence>
<dbReference type="CDD" id="cd05233">
    <property type="entry name" value="SDR_c"/>
    <property type="match status" value="1"/>
</dbReference>
<dbReference type="GO" id="GO:0006633">
    <property type="term" value="P:fatty acid biosynthetic process"/>
    <property type="evidence" value="ECO:0007669"/>
    <property type="project" value="TreeGrafter"/>
</dbReference>
<gene>
    <name evidence="4" type="ORF">DWX97_17295</name>
</gene>
<dbReference type="AlphaFoldDB" id="A0A412IDR8"/>
<reference evidence="4 5" key="1">
    <citation type="submission" date="2018-08" db="EMBL/GenBank/DDBJ databases">
        <title>A genome reference for cultivated species of the human gut microbiota.</title>
        <authorList>
            <person name="Zou Y."/>
            <person name="Xue W."/>
            <person name="Luo G."/>
        </authorList>
    </citation>
    <scope>NUCLEOTIDE SEQUENCE [LARGE SCALE GENOMIC DNA]</scope>
    <source>
        <strain evidence="4 5">AF22-3AC</strain>
    </source>
</reference>
<proteinExistence type="inferred from homology"/>
<dbReference type="GO" id="GO:0048038">
    <property type="term" value="F:quinone binding"/>
    <property type="evidence" value="ECO:0007669"/>
    <property type="project" value="TreeGrafter"/>
</dbReference>
<evidence type="ECO:0000256" key="1">
    <source>
        <dbReference type="ARBA" id="ARBA00006484"/>
    </source>
</evidence>
<dbReference type="GO" id="GO:0016616">
    <property type="term" value="F:oxidoreductase activity, acting on the CH-OH group of donors, NAD or NADP as acceptor"/>
    <property type="evidence" value="ECO:0007669"/>
    <property type="project" value="TreeGrafter"/>
</dbReference>
<dbReference type="PRINTS" id="PR00081">
    <property type="entry name" value="GDHRDH"/>
</dbReference>
<dbReference type="SUPFAM" id="SSF51735">
    <property type="entry name" value="NAD(P)-binding Rossmann-fold domains"/>
    <property type="match status" value="1"/>
</dbReference>
<dbReference type="Pfam" id="PF00106">
    <property type="entry name" value="adh_short"/>
    <property type="match status" value="1"/>
</dbReference>